<dbReference type="EMBL" id="BARU01014630">
    <property type="protein sequence ID" value="GAH34998.1"/>
    <property type="molecule type" value="Genomic_DNA"/>
</dbReference>
<gene>
    <name evidence="1" type="ORF">S03H2_25704</name>
</gene>
<protein>
    <submittedName>
        <fullName evidence="1">Uncharacterized protein</fullName>
    </submittedName>
</protein>
<evidence type="ECO:0000313" key="1">
    <source>
        <dbReference type="EMBL" id="GAH34998.1"/>
    </source>
</evidence>
<feature type="non-terminal residue" evidence="1">
    <location>
        <position position="1"/>
    </location>
</feature>
<proteinExistence type="predicted"/>
<name>X1GPU4_9ZZZZ</name>
<organism evidence="1">
    <name type="scientific">marine sediment metagenome</name>
    <dbReference type="NCBI Taxonomy" id="412755"/>
    <lineage>
        <taxon>unclassified sequences</taxon>
        <taxon>metagenomes</taxon>
        <taxon>ecological metagenomes</taxon>
    </lineage>
</organism>
<dbReference type="AlphaFoldDB" id="X1GPU4"/>
<reference evidence="1" key="1">
    <citation type="journal article" date="2014" name="Front. Microbiol.">
        <title>High frequency of phylogenetically diverse reductive dehalogenase-homologous genes in deep subseafloor sedimentary metagenomes.</title>
        <authorList>
            <person name="Kawai M."/>
            <person name="Futagami T."/>
            <person name="Toyoda A."/>
            <person name="Takaki Y."/>
            <person name="Nishi S."/>
            <person name="Hori S."/>
            <person name="Arai W."/>
            <person name="Tsubouchi T."/>
            <person name="Morono Y."/>
            <person name="Uchiyama I."/>
            <person name="Ito T."/>
            <person name="Fujiyama A."/>
            <person name="Inagaki F."/>
            <person name="Takami H."/>
        </authorList>
    </citation>
    <scope>NUCLEOTIDE SEQUENCE</scope>
    <source>
        <strain evidence="1">Expedition CK06-06</strain>
    </source>
</reference>
<sequence length="70" mass="8054">INIRSVEELKDEASACHASQIDGRISQMRFVSWLMRRASSKELFMRAYPPPEAGTRERDLFEGVEVVWAV</sequence>
<accession>X1GPU4</accession>
<comment type="caution">
    <text evidence="1">The sequence shown here is derived from an EMBL/GenBank/DDBJ whole genome shotgun (WGS) entry which is preliminary data.</text>
</comment>